<dbReference type="SUPFAM" id="SSF52540">
    <property type="entry name" value="P-loop containing nucleoside triphosphate hydrolases"/>
    <property type="match status" value="1"/>
</dbReference>
<dbReference type="RefSeq" id="WP_238202492.1">
    <property type="nucleotide sequence ID" value="NZ_BPQE01000011.1"/>
</dbReference>
<reference evidence="8 9" key="1">
    <citation type="submission" date="2023-07" db="EMBL/GenBank/DDBJ databases">
        <title>Genomic Encyclopedia of Type Strains, Phase IV (KMG-IV): sequencing the most valuable type-strain genomes for metagenomic binning, comparative biology and taxonomic classification.</title>
        <authorList>
            <person name="Goeker M."/>
        </authorList>
    </citation>
    <scope>NUCLEOTIDE SEQUENCE [LARGE SCALE GENOMIC DNA]</scope>
    <source>
        <strain evidence="8 9">DSM 19013</strain>
    </source>
</reference>
<dbReference type="Proteomes" id="UP001231124">
    <property type="component" value="Unassembled WGS sequence"/>
</dbReference>
<feature type="domain" description="Guanylate kinase/L-type calcium channel beta subunit" evidence="7">
    <location>
        <begin position="2"/>
        <end position="175"/>
    </location>
</feature>
<keyword evidence="9" id="KW-1185">Reference proteome</keyword>
<comment type="catalytic activity">
    <reaction evidence="1 6">
        <text>alpha-D-ribose 1,5-bisphosphate + ATP = 5-phospho-alpha-D-ribose 1-diphosphate + ADP</text>
        <dbReference type="Rhea" id="RHEA:20109"/>
        <dbReference type="ChEBI" id="CHEBI:30616"/>
        <dbReference type="ChEBI" id="CHEBI:58017"/>
        <dbReference type="ChEBI" id="CHEBI:68688"/>
        <dbReference type="ChEBI" id="CHEBI:456216"/>
        <dbReference type="EC" id="2.7.4.23"/>
    </reaction>
</comment>
<dbReference type="InterPro" id="IPR008145">
    <property type="entry name" value="GK/Ca_channel_bsu"/>
</dbReference>
<evidence type="ECO:0000259" key="7">
    <source>
        <dbReference type="SMART" id="SM00072"/>
    </source>
</evidence>
<evidence type="ECO:0000313" key="8">
    <source>
        <dbReference type="EMBL" id="MDQ0448482.1"/>
    </source>
</evidence>
<dbReference type="NCBIfam" id="TIGR02322">
    <property type="entry name" value="phosphon_PhnN"/>
    <property type="match status" value="1"/>
</dbReference>
<sequence>MPFVLIVGPSGAGKDTLIRLARDTLAGDGRFVFPRRLVTRPPSADEDNIALAEDAFAEGEATGRFALSWRAHGLGYALPDEAGVLARDGRIVVSNVSRRIVEEARARFPGTTVVAVTAPPDILARRLAARGRAEDGDLAARLARTMSVAPDLTIDNSGPPEEGAARLIAFLKAGTDRP</sequence>
<comment type="caution">
    <text evidence="8">The sequence shown here is derived from an EMBL/GenBank/DDBJ whole genome shotgun (WGS) entry which is preliminary data.</text>
</comment>
<dbReference type="InterPro" id="IPR012699">
    <property type="entry name" value="PhnN"/>
</dbReference>
<dbReference type="Gene3D" id="3.40.50.300">
    <property type="entry name" value="P-loop containing nucleotide triphosphate hydrolases"/>
    <property type="match status" value="1"/>
</dbReference>
<comment type="function">
    <text evidence="6">Catalyzes the phosphorylation of ribose 1,5-bisphosphate to 5-phospho-D-ribosyl alpha-1-diphosphate (PRPP).</text>
</comment>
<dbReference type="GO" id="GO:0033863">
    <property type="term" value="F:ribose 1,5-bisphosphate phosphokinase activity"/>
    <property type="evidence" value="ECO:0007669"/>
    <property type="project" value="UniProtKB-EC"/>
</dbReference>
<evidence type="ECO:0000256" key="6">
    <source>
        <dbReference type="HAMAP-Rule" id="MF_00836"/>
    </source>
</evidence>
<name>A0ABU0I304_9HYPH</name>
<evidence type="ECO:0000256" key="1">
    <source>
        <dbReference type="ARBA" id="ARBA00000373"/>
    </source>
</evidence>
<evidence type="ECO:0000256" key="5">
    <source>
        <dbReference type="ARBA" id="ARBA00022840"/>
    </source>
</evidence>
<dbReference type="SMART" id="SM00072">
    <property type="entry name" value="GuKc"/>
    <property type="match status" value="1"/>
</dbReference>
<comment type="similarity">
    <text evidence="6">Belongs to the ribose 1,5-bisphosphokinase family.</text>
</comment>
<keyword evidence="3 6" id="KW-0808">Transferase</keyword>
<dbReference type="EC" id="2.7.4.23" evidence="6"/>
<evidence type="ECO:0000313" key="9">
    <source>
        <dbReference type="Proteomes" id="UP001231124"/>
    </source>
</evidence>
<dbReference type="HAMAP" id="MF_00836">
    <property type="entry name" value="PhnN"/>
    <property type="match status" value="1"/>
</dbReference>
<evidence type="ECO:0000256" key="3">
    <source>
        <dbReference type="ARBA" id="ARBA00022679"/>
    </source>
</evidence>
<keyword evidence="5 6" id="KW-0067">ATP-binding</keyword>
<proteinExistence type="inferred from homology"/>
<accession>A0ABU0I304</accession>
<dbReference type="EMBL" id="JAUSVP010000008">
    <property type="protein sequence ID" value="MDQ0448482.1"/>
    <property type="molecule type" value="Genomic_DNA"/>
</dbReference>
<keyword evidence="4 6" id="KW-0547">Nucleotide-binding</keyword>
<organism evidence="8 9">
    <name type="scientific">Methylobacterium aerolatum</name>
    <dbReference type="NCBI Taxonomy" id="418708"/>
    <lineage>
        <taxon>Bacteria</taxon>
        <taxon>Pseudomonadati</taxon>
        <taxon>Pseudomonadota</taxon>
        <taxon>Alphaproteobacteria</taxon>
        <taxon>Hyphomicrobiales</taxon>
        <taxon>Methylobacteriaceae</taxon>
        <taxon>Methylobacterium</taxon>
    </lineage>
</organism>
<dbReference type="InterPro" id="IPR027417">
    <property type="entry name" value="P-loop_NTPase"/>
</dbReference>
<evidence type="ECO:0000256" key="2">
    <source>
        <dbReference type="ARBA" id="ARBA00005069"/>
    </source>
</evidence>
<comment type="pathway">
    <text evidence="2 6">Metabolic intermediate biosynthesis; 5-phospho-alpha-D-ribose 1-diphosphate biosynthesis; 5-phospho-alpha-D-ribose 1-diphosphate from D-ribose 5-phosphate (route II): step 3/3.</text>
</comment>
<protein>
    <recommendedName>
        <fullName evidence="6">Ribose 1,5-bisphosphate phosphokinase PhnN</fullName>
        <ecNumber evidence="6">2.7.4.23</ecNumber>
    </recommendedName>
    <alternativeName>
        <fullName evidence="6">Ribose 1,5-bisphosphokinase</fullName>
    </alternativeName>
</protein>
<gene>
    <name evidence="6" type="primary">phnN</name>
    <name evidence="8" type="ORF">QO012_002991</name>
</gene>
<evidence type="ECO:0000256" key="4">
    <source>
        <dbReference type="ARBA" id="ARBA00022741"/>
    </source>
</evidence>
<feature type="binding site" evidence="6">
    <location>
        <begin position="8"/>
        <end position="15"/>
    </location>
    <ligand>
        <name>ATP</name>
        <dbReference type="ChEBI" id="CHEBI:30616"/>
    </ligand>
</feature>